<proteinExistence type="predicted"/>
<feature type="transmembrane region" description="Helical" evidence="1">
    <location>
        <begin position="41"/>
        <end position="66"/>
    </location>
</feature>
<reference evidence="2 3" key="1">
    <citation type="submission" date="2014-04" db="EMBL/GenBank/DDBJ databases">
        <authorList>
            <consortium name="DOE Joint Genome Institute"/>
            <person name="Kuo A."/>
            <person name="Girlanda M."/>
            <person name="Perotto S."/>
            <person name="Kohler A."/>
            <person name="Nagy L.G."/>
            <person name="Floudas D."/>
            <person name="Copeland A."/>
            <person name="Barry K.W."/>
            <person name="Cichocki N."/>
            <person name="Veneault-Fourrey C."/>
            <person name="LaButti K."/>
            <person name="Lindquist E.A."/>
            <person name="Lipzen A."/>
            <person name="Lundell T."/>
            <person name="Morin E."/>
            <person name="Murat C."/>
            <person name="Sun H."/>
            <person name="Tunlid A."/>
            <person name="Henrissat B."/>
            <person name="Grigoriev I.V."/>
            <person name="Hibbett D.S."/>
            <person name="Martin F."/>
            <person name="Nordberg H.P."/>
            <person name="Cantor M.N."/>
            <person name="Hua S.X."/>
        </authorList>
    </citation>
    <scope>NUCLEOTIDE SEQUENCE [LARGE SCALE GENOMIC DNA]</scope>
    <source>
        <strain evidence="2 3">MUT 4182</strain>
    </source>
</reference>
<dbReference type="EMBL" id="KN822986">
    <property type="protein sequence ID" value="KIO29125.1"/>
    <property type="molecule type" value="Genomic_DNA"/>
</dbReference>
<dbReference type="Proteomes" id="UP000054248">
    <property type="component" value="Unassembled WGS sequence"/>
</dbReference>
<organism evidence="2 3">
    <name type="scientific">Tulasnella calospora MUT 4182</name>
    <dbReference type="NCBI Taxonomy" id="1051891"/>
    <lineage>
        <taxon>Eukaryota</taxon>
        <taxon>Fungi</taxon>
        <taxon>Dikarya</taxon>
        <taxon>Basidiomycota</taxon>
        <taxon>Agaricomycotina</taxon>
        <taxon>Agaricomycetes</taxon>
        <taxon>Cantharellales</taxon>
        <taxon>Tulasnellaceae</taxon>
        <taxon>Tulasnella</taxon>
    </lineage>
</organism>
<dbReference type="AlphaFoldDB" id="A0A0C3QDM0"/>
<gene>
    <name evidence="2" type="ORF">M407DRAFT_21698</name>
</gene>
<name>A0A0C3QDM0_9AGAM</name>
<evidence type="ECO:0000313" key="2">
    <source>
        <dbReference type="EMBL" id="KIO29125.1"/>
    </source>
</evidence>
<keyword evidence="1" id="KW-0472">Membrane</keyword>
<evidence type="ECO:0008006" key="4">
    <source>
        <dbReference type="Google" id="ProtNLM"/>
    </source>
</evidence>
<accession>A0A0C3QDM0</accession>
<protein>
    <recommendedName>
        <fullName evidence="4">Major facilitator superfamily (MFS) profile domain-containing protein</fullName>
    </recommendedName>
</protein>
<dbReference type="HOGENOM" id="CLU_2689626_0_0_1"/>
<dbReference type="OrthoDB" id="6509908at2759"/>
<reference evidence="3" key="2">
    <citation type="submission" date="2015-01" db="EMBL/GenBank/DDBJ databases">
        <title>Evolutionary Origins and Diversification of the Mycorrhizal Mutualists.</title>
        <authorList>
            <consortium name="DOE Joint Genome Institute"/>
            <consortium name="Mycorrhizal Genomics Consortium"/>
            <person name="Kohler A."/>
            <person name="Kuo A."/>
            <person name="Nagy L.G."/>
            <person name="Floudas D."/>
            <person name="Copeland A."/>
            <person name="Barry K.W."/>
            <person name="Cichocki N."/>
            <person name="Veneault-Fourrey C."/>
            <person name="LaButti K."/>
            <person name="Lindquist E.A."/>
            <person name="Lipzen A."/>
            <person name="Lundell T."/>
            <person name="Morin E."/>
            <person name="Murat C."/>
            <person name="Riley R."/>
            <person name="Ohm R."/>
            <person name="Sun H."/>
            <person name="Tunlid A."/>
            <person name="Henrissat B."/>
            <person name="Grigoriev I.V."/>
            <person name="Hibbett D.S."/>
            <person name="Martin F."/>
        </authorList>
    </citation>
    <scope>NUCLEOTIDE SEQUENCE [LARGE SCALE GENOMIC DNA]</scope>
    <source>
        <strain evidence="3">MUT 4182</strain>
    </source>
</reference>
<keyword evidence="3" id="KW-1185">Reference proteome</keyword>
<dbReference type="InterPro" id="IPR036259">
    <property type="entry name" value="MFS_trans_sf"/>
</dbReference>
<evidence type="ECO:0000313" key="3">
    <source>
        <dbReference type="Proteomes" id="UP000054248"/>
    </source>
</evidence>
<evidence type="ECO:0000256" key="1">
    <source>
        <dbReference type="SAM" id="Phobius"/>
    </source>
</evidence>
<sequence length="74" mass="7516">MVQPHQIGATIGLTGTFMAIGALVSAPIAGQILETNGGLNFAAVGGYSGAAVLFACCFSLTSRYYALGGWKGKF</sequence>
<keyword evidence="1" id="KW-1133">Transmembrane helix</keyword>
<dbReference type="SUPFAM" id="SSF103473">
    <property type="entry name" value="MFS general substrate transporter"/>
    <property type="match status" value="1"/>
</dbReference>
<feature type="transmembrane region" description="Helical" evidence="1">
    <location>
        <begin position="7"/>
        <end position="29"/>
    </location>
</feature>
<keyword evidence="1" id="KW-0812">Transmembrane</keyword>